<evidence type="ECO:0000313" key="2">
    <source>
        <dbReference type="EMBL" id="VUZ85952.1"/>
    </source>
</evidence>
<proteinExistence type="predicted"/>
<protein>
    <submittedName>
        <fullName evidence="2">Uncharacterized protein</fullName>
    </submittedName>
</protein>
<dbReference type="EMBL" id="CABIKM010000038">
    <property type="protein sequence ID" value="VUZ85952.1"/>
    <property type="molecule type" value="Genomic_DNA"/>
</dbReference>
<gene>
    <name evidence="2" type="ORF">MELA_02346</name>
</gene>
<organism evidence="2 3">
    <name type="scientific">Candidatus Methylomirabilis lanthanidiphila</name>
    <dbReference type="NCBI Taxonomy" id="2211376"/>
    <lineage>
        <taxon>Bacteria</taxon>
        <taxon>Candidatus Methylomirabilota</taxon>
        <taxon>Candidatus Methylomirabilia</taxon>
        <taxon>Candidatus Methylomirabilales</taxon>
        <taxon>Candidatus Methylomirabilaceae</taxon>
        <taxon>Candidatus Methylomirabilis</taxon>
    </lineage>
</organism>
<evidence type="ECO:0000256" key="1">
    <source>
        <dbReference type="SAM" id="MobiDB-lite"/>
    </source>
</evidence>
<accession>A0A564ZMS8</accession>
<keyword evidence="3" id="KW-1185">Reference proteome</keyword>
<name>A0A564ZMS8_9BACT</name>
<dbReference type="AlphaFoldDB" id="A0A564ZMS8"/>
<reference evidence="2 3" key="1">
    <citation type="submission" date="2019-07" db="EMBL/GenBank/DDBJ databases">
        <authorList>
            <person name="Cremers G."/>
        </authorList>
    </citation>
    <scope>NUCLEOTIDE SEQUENCE [LARGE SCALE GENOMIC DNA]</scope>
</reference>
<sequence>MVSGDKIIGVMRMRVVEIRLAVILCAAMLVIGWAANGEGQDPKGKEPSAAEALAEIRDLINQLNALGVHPNMGTSTTTTTSTMIPGAKPSGPQPSIGSTAQKLLEKIYGLVPYIETDEFRVKEIRWTVGWNTNMEVTMERRPNVGKRGVGVKER</sequence>
<feature type="region of interest" description="Disordered" evidence="1">
    <location>
        <begin position="75"/>
        <end position="96"/>
    </location>
</feature>
<evidence type="ECO:0000313" key="3">
    <source>
        <dbReference type="Proteomes" id="UP000334340"/>
    </source>
</evidence>
<dbReference type="Proteomes" id="UP000334340">
    <property type="component" value="Unassembled WGS sequence"/>
</dbReference>